<evidence type="ECO:0000256" key="6">
    <source>
        <dbReference type="ARBA" id="ARBA00022679"/>
    </source>
</evidence>
<dbReference type="InterPro" id="IPR011708">
    <property type="entry name" value="DNA_pol3_alpha_NTPase_dom"/>
</dbReference>
<evidence type="ECO:0000256" key="10">
    <source>
        <dbReference type="ARBA" id="ARBA00049244"/>
    </source>
</evidence>
<keyword evidence="8" id="KW-0235">DNA replication</keyword>
<dbReference type="InterPro" id="IPR004365">
    <property type="entry name" value="NA-bd_OB_tRNA"/>
</dbReference>
<keyword evidence="12" id="KW-1185">Reference proteome</keyword>
<name>A0A1X0DIR4_MYCHE</name>
<evidence type="ECO:0000313" key="11">
    <source>
        <dbReference type="EMBL" id="ORA72281.1"/>
    </source>
</evidence>
<evidence type="ECO:0000256" key="2">
    <source>
        <dbReference type="ARBA" id="ARBA00009496"/>
    </source>
</evidence>
<dbReference type="Gene3D" id="1.10.10.1600">
    <property type="entry name" value="Bacterial DNA polymerase III alpha subunit, thumb domain"/>
    <property type="match status" value="1"/>
</dbReference>
<dbReference type="GO" id="GO:0006260">
    <property type="term" value="P:DNA replication"/>
    <property type="evidence" value="ECO:0007669"/>
    <property type="project" value="UniProtKB-KW"/>
</dbReference>
<comment type="similarity">
    <text evidence="2">Belongs to the DNA polymerase type-C family. DnaE subfamily.</text>
</comment>
<dbReference type="FunFam" id="1.10.150.870:FF:000001">
    <property type="entry name" value="DNA polymerase III subunit alpha"/>
    <property type="match status" value="1"/>
</dbReference>
<dbReference type="FunFam" id="3.20.20.140:FF:000049">
    <property type="entry name" value="DNA polymerase III subunit alpha"/>
    <property type="match status" value="1"/>
</dbReference>
<evidence type="ECO:0000256" key="7">
    <source>
        <dbReference type="ARBA" id="ARBA00022695"/>
    </source>
</evidence>
<evidence type="ECO:0000256" key="5">
    <source>
        <dbReference type="ARBA" id="ARBA00022490"/>
    </source>
</evidence>
<dbReference type="Pfam" id="PF14579">
    <property type="entry name" value="HHH_6"/>
    <property type="match status" value="1"/>
</dbReference>
<organism evidence="11 12">
    <name type="scientific">Mycobacterium heidelbergense</name>
    <dbReference type="NCBI Taxonomy" id="53376"/>
    <lineage>
        <taxon>Bacteria</taxon>
        <taxon>Bacillati</taxon>
        <taxon>Actinomycetota</taxon>
        <taxon>Actinomycetes</taxon>
        <taxon>Mycobacteriales</taxon>
        <taxon>Mycobacteriaceae</taxon>
        <taxon>Mycobacterium</taxon>
        <taxon>Mycobacterium simiae complex</taxon>
    </lineage>
</organism>
<dbReference type="Pfam" id="PF17657">
    <property type="entry name" value="DNA_pol3_finger"/>
    <property type="match status" value="1"/>
</dbReference>
<dbReference type="GO" id="GO:0003676">
    <property type="term" value="F:nucleic acid binding"/>
    <property type="evidence" value="ECO:0007669"/>
    <property type="project" value="InterPro"/>
</dbReference>
<dbReference type="RefSeq" id="WP_083074814.1">
    <property type="nucleotide sequence ID" value="NZ_AP022615.1"/>
</dbReference>
<evidence type="ECO:0000256" key="4">
    <source>
        <dbReference type="ARBA" id="ARBA00019114"/>
    </source>
</evidence>
<dbReference type="EC" id="2.7.7.7" evidence="3"/>
<dbReference type="InterPro" id="IPR016195">
    <property type="entry name" value="Pol/histidinol_Pase-like"/>
</dbReference>
<dbReference type="CDD" id="cd12113">
    <property type="entry name" value="PHP_PolIIIA_DnaE3"/>
    <property type="match status" value="1"/>
</dbReference>
<dbReference type="InterPro" id="IPR040982">
    <property type="entry name" value="DNA_pol3_finger"/>
</dbReference>
<dbReference type="GO" id="GO:0008408">
    <property type="term" value="F:3'-5' exonuclease activity"/>
    <property type="evidence" value="ECO:0007669"/>
    <property type="project" value="InterPro"/>
</dbReference>
<dbReference type="GO" id="GO:0003887">
    <property type="term" value="F:DNA-directed DNA polymerase activity"/>
    <property type="evidence" value="ECO:0007669"/>
    <property type="project" value="UniProtKB-KW"/>
</dbReference>
<dbReference type="Gene3D" id="3.20.20.140">
    <property type="entry name" value="Metal-dependent hydrolases"/>
    <property type="match status" value="1"/>
</dbReference>
<comment type="catalytic activity">
    <reaction evidence="10">
        <text>DNA(n) + a 2'-deoxyribonucleoside 5'-triphosphate = DNA(n+1) + diphosphate</text>
        <dbReference type="Rhea" id="RHEA:22508"/>
        <dbReference type="Rhea" id="RHEA-COMP:17339"/>
        <dbReference type="Rhea" id="RHEA-COMP:17340"/>
        <dbReference type="ChEBI" id="CHEBI:33019"/>
        <dbReference type="ChEBI" id="CHEBI:61560"/>
        <dbReference type="ChEBI" id="CHEBI:173112"/>
        <dbReference type="EC" id="2.7.7.7"/>
    </reaction>
</comment>
<dbReference type="InterPro" id="IPR029460">
    <property type="entry name" value="DNAPol_HHH"/>
</dbReference>
<proteinExistence type="inferred from homology"/>
<dbReference type="PANTHER" id="PTHR32294">
    <property type="entry name" value="DNA POLYMERASE III SUBUNIT ALPHA"/>
    <property type="match status" value="1"/>
</dbReference>
<evidence type="ECO:0000313" key="12">
    <source>
        <dbReference type="Proteomes" id="UP000192566"/>
    </source>
</evidence>
<keyword evidence="5" id="KW-0963">Cytoplasm</keyword>
<dbReference type="Pfam" id="PF07733">
    <property type="entry name" value="DNA_pol3_alpha"/>
    <property type="match status" value="1"/>
</dbReference>
<dbReference type="SMART" id="SM00481">
    <property type="entry name" value="POLIIIAc"/>
    <property type="match status" value="1"/>
</dbReference>
<dbReference type="Pfam" id="PF01336">
    <property type="entry name" value="tRNA_anti-codon"/>
    <property type="match status" value="1"/>
</dbReference>
<dbReference type="GO" id="GO:0005737">
    <property type="term" value="C:cytoplasm"/>
    <property type="evidence" value="ECO:0007669"/>
    <property type="project" value="UniProtKB-SubCell"/>
</dbReference>
<dbReference type="InterPro" id="IPR004013">
    <property type="entry name" value="PHP_dom"/>
</dbReference>
<keyword evidence="9" id="KW-0239">DNA-directed DNA polymerase</keyword>
<comment type="caution">
    <text evidence="11">The sequence shown here is derived from an EMBL/GenBank/DDBJ whole genome shotgun (WGS) entry which is preliminary data.</text>
</comment>
<dbReference type="InterPro" id="IPR003141">
    <property type="entry name" value="Pol/His_phosphatase_N"/>
</dbReference>
<dbReference type="STRING" id="53376.BST25_15085"/>
<evidence type="ECO:0000256" key="3">
    <source>
        <dbReference type="ARBA" id="ARBA00012417"/>
    </source>
</evidence>
<sequence length="1192" mass="130299">MTGSLPPHASVRRESSFVHLHNHTEYSMLDGAAKIDPMLAEAERLEMPAIGMTDHGNMFGASEFYNAATKAGIKPIIGVEAYIAPGSRFDTRRVTWGDPGQKADDVSGSGSYTHLTMLAENAAGLRNLFKLSSLASFEGQLSKWSRMDAELIAEHAEGIVITTGCPSGEVQTRLRLGHDREALEAAARWREIVGPDNYFLELMDHGLSIERRVREGLLTIGRTLGIRPLATNDCHYVTRDAAHNHEALLCVQTGKTLSDPNRFKFDGDGYYLKSAAEMRQIWDDEVPGACDSTLLIAERVQPYDEVWAPRDRMPVFPVPEGHDQASWLRHEVEAGLRRRFPDGPPDGYAARAAYEIDVICGKGFPSYFLIVADLINHARSVGIRVGPGRGSAAGSLVAYALGITDIDPIPHGLLFERFLNPERTSMPDIDIDFDDRRRGEMVRYAADKWGSDRVAQVITFGTIKTKAALKDSARIHYGQPGFAIADRITKALPPAIMAKDIPLAGITDPNHERYKEAAEVRGLIETDPDVRTIYQTARGLEGLIRNAGVHACAVIMSSEPLTEAIPLWKRPQDGAIITGWDYPSCEAIGLLKMDFLGLRNLTIIGDAIENIKANRGIDLDLESVPLDDKATYELLGRGDTLGVFQLDGGPMRDLLRRMQPTGFEDVVAVIALYRPGPMGMNAHNDYADRKNNRQAIRPIHPELEEPLREILAETYGLIVYQEQIMRIAQKVAGYSLARADILRKAMGKKKREVLEKEFEGFSDGMKGNGFSPAAIKALWDTILPFADYAFNKSHAAGYGMVSYWTAYLKANYPAEYMAGLLTSVGDDKDKAAVYLADCRKLGITVLPPDVNESGLNFASVGTDIRYGLGAVRNVGANVVGSLIGTRGEKGKFTDFSDYLNKIDISACNKKVTESLIKAGAFDSLGHARKGLFLVHTDAVDSVLGTKKAEAMGQFDLFGDWGDGQDAGTDAVFTIKVPDDEWEDKHKLALEREMLGLYVSGHPLNRVAHLLAAQVDTAIPAILDGDVANDSQVRVGGILASVNRRVNKNGMPWASAQLEDLTGGIEVMFFPHAYSTFGADIVDDAVVLVNAKVAIRDDRIALIANELVVPDFSHAQADRPLAVSMPTRQCTLDKVSALKQVLARHPGTSQVHLRLVSGDRITTLELDQSLRVTPSPALMGDLKELLGPGCLGV</sequence>
<dbReference type="Gene3D" id="1.10.150.870">
    <property type="match status" value="1"/>
</dbReference>
<dbReference type="NCBIfam" id="TIGR00594">
    <property type="entry name" value="polc"/>
    <property type="match status" value="1"/>
</dbReference>
<gene>
    <name evidence="11" type="ORF">BST25_15085</name>
</gene>
<dbReference type="NCBIfam" id="NF004226">
    <property type="entry name" value="PRK05673.1"/>
    <property type="match status" value="1"/>
</dbReference>
<dbReference type="Pfam" id="PF02811">
    <property type="entry name" value="PHP"/>
    <property type="match status" value="1"/>
</dbReference>
<keyword evidence="7" id="KW-0548">Nucleotidyltransferase</keyword>
<evidence type="ECO:0000256" key="1">
    <source>
        <dbReference type="ARBA" id="ARBA00004496"/>
    </source>
</evidence>
<dbReference type="SUPFAM" id="SSF89550">
    <property type="entry name" value="PHP domain-like"/>
    <property type="match status" value="1"/>
</dbReference>
<dbReference type="AlphaFoldDB" id="A0A1X0DIR4"/>
<dbReference type="Proteomes" id="UP000192566">
    <property type="component" value="Unassembled WGS sequence"/>
</dbReference>
<protein>
    <recommendedName>
        <fullName evidence="4">DNA polymerase III subunit alpha</fullName>
        <ecNumber evidence="3">2.7.7.7</ecNumber>
    </recommendedName>
</protein>
<comment type="subcellular location">
    <subcellularLocation>
        <location evidence="1">Cytoplasm</location>
    </subcellularLocation>
</comment>
<evidence type="ECO:0000256" key="9">
    <source>
        <dbReference type="ARBA" id="ARBA00022932"/>
    </source>
</evidence>
<dbReference type="InterPro" id="IPR004805">
    <property type="entry name" value="DnaE2/DnaE/PolC"/>
</dbReference>
<keyword evidence="6" id="KW-0808">Transferase</keyword>
<dbReference type="InterPro" id="IPR041931">
    <property type="entry name" value="DNA_pol3_alpha_thumb_dom"/>
</dbReference>
<dbReference type="EMBL" id="MVHR01000021">
    <property type="protein sequence ID" value="ORA72281.1"/>
    <property type="molecule type" value="Genomic_DNA"/>
</dbReference>
<accession>A0A1X0DIR4</accession>
<reference evidence="11 12" key="1">
    <citation type="submission" date="2017-02" db="EMBL/GenBank/DDBJ databases">
        <title>The new phylogeny of genus Mycobacterium.</title>
        <authorList>
            <person name="Tortoli E."/>
            <person name="Trovato A."/>
            <person name="Cirillo D.M."/>
        </authorList>
    </citation>
    <scope>NUCLEOTIDE SEQUENCE [LARGE SCALE GENOMIC DNA]</scope>
    <source>
        <strain evidence="11 12">DSM 44471</strain>
    </source>
</reference>
<evidence type="ECO:0000256" key="8">
    <source>
        <dbReference type="ARBA" id="ARBA00022705"/>
    </source>
</evidence>
<dbReference type="PANTHER" id="PTHR32294:SF0">
    <property type="entry name" value="DNA POLYMERASE III SUBUNIT ALPHA"/>
    <property type="match status" value="1"/>
</dbReference>
<dbReference type="CDD" id="cd04485">
    <property type="entry name" value="DnaE_OBF"/>
    <property type="match status" value="1"/>
</dbReference>
<dbReference type="OrthoDB" id="9803237at2"/>